<proteinExistence type="predicted"/>
<evidence type="ECO:0000313" key="10">
    <source>
        <dbReference type="Proteomes" id="UP000246410"/>
    </source>
</evidence>
<accession>A0A317N6V0</accession>
<feature type="compositionally biased region" description="Basic and acidic residues" evidence="6">
    <location>
        <begin position="817"/>
        <end position="837"/>
    </location>
</feature>
<dbReference type="EMBL" id="QGTL01000012">
    <property type="protein sequence ID" value="PWV70732.1"/>
    <property type="molecule type" value="Genomic_DNA"/>
</dbReference>
<protein>
    <recommendedName>
        <fullName evidence="2">histidine kinase</fullName>
        <ecNumber evidence="2">2.7.13.3</ecNumber>
    </recommendedName>
</protein>
<name>A0A317N6V0_9NOCA</name>
<comment type="caution">
    <text evidence="9">The sequence shown here is derived from an EMBL/GenBank/DDBJ whole genome shotgun (WGS) entry which is preliminary data.</text>
</comment>
<sequence length="837" mass="88572">MPSLSRRRAAGGLIRPRTIAGQLGRILAVSLVLVLVLLGLTMATQASAYRRSGETVDAVALALLAQDLVHQAQRERGLSNGLLGGDERLGQPVTDQRAETDAALRVLAEAVATRPPGATALDAALSQLAGLPGLRARIDTRTITRQAAFQFYSDSVDAVNRAALGLDQARDPAIRHGLQALYALGDAKEFTARERGFLNGVFAAGAFAEGEYLQFLDIRAARAAAFAQFDRDATAAQRDRIDAVRTGASAALAARAENIAIASMAGPLTHPVDPATWWSQMTEVIDEQRTVQQAVGADIRARADDLRRAALLTLAAFALAALLAVAAEVVLVIASVRAIVRPLAGLAGEADDVASRRLPTAIAAWRDADTAPPAPAPVRTPAGAGVEIDAVARALDRVQTTAFDLASEQALVRRNTTESLANLARRNQNLVRRQLSLISEFEREEMDPKALSNLFELDHLATRMRRNAESLLVLVGEASPRRWAEPIALTDVIRAGLSEVDDYRRVALRRVDDVAIAGAVVSELAHALAELIENGLAFSPPDLEVEIYGRKVAGGYLLAVVDHGVGMGAEQLAEANARLRGEQDFIVASTRYLGHYVVGRLAGRLGIDVELTTSPVSGIVARLLLPPSVLAEENVSRPVESGGERIISDGGTDAGSSRRSGVGAQRELNGAVVSGRADSAAPSRVNGSAVDATPPATNGLAGPGPSDTDARATVRSGPMPAAAQGDSPYAQFVSGATPSRREPQVRESADPGDGVVRHVGPRAAATVERTRNGLVKRGKRVKTPETSHSRSASELNRPPVVERTPEQTRGLLTAFRTGHDRAGEARGEHRPRTEELR</sequence>
<organism evidence="9 10">
    <name type="scientific">Nocardia neocaledoniensis</name>
    <dbReference type="NCBI Taxonomy" id="236511"/>
    <lineage>
        <taxon>Bacteria</taxon>
        <taxon>Bacillati</taxon>
        <taxon>Actinomycetota</taxon>
        <taxon>Actinomycetes</taxon>
        <taxon>Mycobacteriales</taxon>
        <taxon>Nocardiaceae</taxon>
        <taxon>Nocardia</taxon>
    </lineage>
</organism>
<dbReference type="GO" id="GO:0000160">
    <property type="term" value="P:phosphorelay signal transduction system"/>
    <property type="evidence" value="ECO:0007669"/>
    <property type="project" value="TreeGrafter"/>
</dbReference>
<evidence type="ECO:0000256" key="7">
    <source>
        <dbReference type="SAM" id="Phobius"/>
    </source>
</evidence>
<dbReference type="InterPro" id="IPR050428">
    <property type="entry name" value="TCS_sensor_his_kinase"/>
</dbReference>
<dbReference type="GO" id="GO:0004673">
    <property type="term" value="F:protein histidine kinase activity"/>
    <property type="evidence" value="ECO:0007669"/>
    <property type="project" value="UniProtKB-EC"/>
</dbReference>
<evidence type="ECO:0000256" key="3">
    <source>
        <dbReference type="ARBA" id="ARBA00022553"/>
    </source>
</evidence>
<evidence type="ECO:0000256" key="4">
    <source>
        <dbReference type="ARBA" id="ARBA00022679"/>
    </source>
</evidence>
<dbReference type="SUPFAM" id="SSF55874">
    <property type="entry name" value="ATPase domain of HSP90 chaperone/DNA topoisomerase II/histidine kinase"/>
    <property type="match status" value="1"/>
</dbReference>
<feature type="region of interest" description="Disordered" evidence="6">
    <location>
        <begin position="634"/>
        <end position="757"/>
    </location>
</feature>
<keyword evidence="7" id="KW-1133">Transmembrane helix</keyword>
<feature type="domain" description="Nitrate/nitrite sensing protein" evidence="8">
    <location>
        <begin position="67"/>
        <end position="299"/>
    </location>
</feature>
<dbReference type="InterPro" id="IPR036890">
    <property type="entry name" value="HATPase_C_sf"/>
</dbReference>
<feature type="region of interest" description="Disordered" evidence="6">
    <location>
        <begin position="771"/>
        <end position="837"/>
    </location>
</feature>
<gene>
    <name evidence="9" type="ORF">DFR69_112152</name>
</gene>
<evidence type="ECO:0000256" key="1">
    <source>
        <dbReference type="ARBA" id="ARBA00000085"/>
    </source>
</evidence>
<evidence type="ECO:0000256" key="6">
    <source>
        <dbReference type="SAM" id="MobiDB-lite"/>
    </source>
</evidence>
<dbReference type="RefSeq" id="WP_110040464.1">
    <property type="nucleotide sequence ID" value="NZ_QGTL01000012.1"/>
</dbReference>
<dbReference type="Gene3D" id="3.30.565.10">
    <property type="entry name" value="Histidine kinase-like ATPase, C-terminal domain"/>
    <property type="match status" value="1"/>
</dbReference>
<keyword evidence="7" id="KW-0472">Membrane</keyword>
<keyword evidence="7" id="KW-0812">Transmembrane</keyword>
<keyword evidence="4" id="KW-0808">Transferase</keyword>
<dbReference type="InterPro" id="IPR013587">
    <property type="entry name" value="Nitrate/nitrite_sensing"/>
</dbReference>
<evidence type="ECO:0000256" key="5">
    <source>
        <dbReference type="ARBA" id="ARBA00022777"/>
    </source>
</evidence>
<dbReference type="PANTHER" id="PTHR45436">
    <property type="entry name" value="SENSOR HISTIDINE KINASE YKOH"/>
    <property type="match status" value="1"/>
</dbReference>
<dbReference type="Pfam" id="PF08376">
    <property type="entry name" value="NIT"/>
    <property type="match status" value="1"/>
</dbReference>
<dbReference type="GO" id="GO:0005886">
    <property type="term" value="C:plasma membrane"/>
    <property type="evidence" value="ECO:0007669"/>
    <property type="project" value="TreeGrafter"/>
</dbReference>
<reference evidence="9 10" key="1">
    <citation type="submission" date="2018-05" db="EMBL/GenBank/DDBJ databases">
        <title>Genomic Encyclopedia of Type Strains, Phase IV (KMG-IV): sequencing the most valuable type-strain genomes for metagenomic binning, comparative biology and taxonomic classification.</title>
        <authorList>
            <person name="Goeker M."/>
        </authorList>
    </citation>
    <scope>NUCLEOTIDE SEQUENCE [LARGE SCALE GENOMIC DNA]</scope>
    <source>
        <strain evidence="9 10">DSM 44717</strain>
    </source>
</reference>
<evidence type="ECO:0000259" key="8">
    <source>
        <dbReference type="Pfam" id="PF08376"/>
    </source>
</evidence>
<keyword evidence="3" id="KW-0597">Phosphoprotein</keyword>
<evidence type="ECO:0000313" key="9">
    <source>
        <dbReference type="EMBL" id="PWV70732.1"/>
    </source>
</evidence>
<comment type="catalytic activity">
    <reaction evidence="1">
        <text>ATP + protein L-histidine = ADP + protein N-phospho-L-histidine.</text>
        <dbReference type="EC" id="2.7.13.3"/>
    </reaction>
</comment>
<dbReference type="PANTHER" id="PTHR45436:SF5">
    <property type="entry name" value="SENSOR HISTIDINE KINASE TRCS"/>
    <property type="match status" value="1"/>
</dbReference>
<dbReference type="AlphaFoldDB" id="A0A317N6V0"/>
<dbReference type="EC" id="2.7.13.3" evidence="2"/>
<feature type="compositionally biased region" description="Basic and acidic residues" evidence="6">
    <location>
        <begin position="739"/>
        <end position="749"/>
    </location>
</feature>
<feature type="transmembrane region" description="Helical" evidence="7">
    <location>
        <begin position="309"/>
        <end position="334"/>
    </location>
</feature>
<keyword evidence="5 9" id="KW-0418">Kinase</keyword>
<evidence type="ECO:0000256" key="2">
    <source>
        <dbReference type="ARBA" id="ARBA00012438"/>
    </source>
</evidence>
<keyword evidence="10" id="KW-1185">Reference proteome</keyword>
<feature type="transmembrane region" description="Helical" evidence="7">
    <location>
        <begin position="23"/>
        <end position="43"/>
    </location>
</feature>
<dbReference type="Proteomes" id="UP000246410">
    <property type="component" value="Unassembled WGS sequence"/>
</dbReference>